<comment type="similarity">
    <text evidence="1 9">Belongs to the class-I aminoacyl-tRNA synthetase family.</text>
</comment>
<evidence type="ECO:0000256" key="9">
    <source>
        <dbReference type="RuleBase" id="RU363036"/>
    </source>
</evidence>
<keyword evidence="5 9" id="KW-0067">ATP-binding</keyword>
<evidence type="ECO:0000313" key="11">
    <source>
        <dbReference type="Proteomes" id="UP000620104"/>
    </source>
</evidence>
<dbReference type="GO" id="GO:0004830">
    <property type="term" value="F:tryptophan-tRNA ligase activity"/>
    <property type="evidence" value="ECO:0007669"/>
    <property type="project" value="UniProtKB-EC"/>
</dbReference>
<dbReference type="OrthoDB" id="10261385at2759"/>
<proteinExistence type="inferred from homology"/>
<dbReference type="EC" id="6.1.1.2" evidence="2"/>
<keyword evidence="6 9" id="KW-0648">Protein biosynthesis</keyword>
<keyword evidence="11" id="KW-1185">Reference proteome</keyword>
<keyword evidence="7 9" id="KW-0030">Aminoacyl-tRNA synthetase</keyword>
<dbReference type="PANTHER" id="PTHR10055:SF1">
    <property type="entry name" value="TRYPTOPHAN--TRNA LIGASE, CYTOPLASMIC"/>
    <property type="match status" value="1"/>
</dbReference>
<dbReference type="InterPro" id="IPR014729">
    <property type="entry name" value="Rossmann-like_a/b/a_fold"/>
</dbReference>
<dbReference type="AlphaFoldDB" id="A0A8H3TMD4"/>
<comment type="caution">
    <text evidence="10">The sequence shown here is derived from an EMBL/GenBank/DDBJ whole genome shotgun (WGS) entry which is preliminary data.</text>
</comment>
<dbReference type="Pfam" id="PF00579">
    <property type="entry name" value="tRNA-synt_1b"/>
    <property type="match status" value="1"/>
</dbReference>
<evidence type="ECO:0000256" key="4">
    <source>
        <dbReference type="ARBA" id="ARBA00022741"/>
    </source>
</evidence>
<dbReference type="InterPro" id="IPR002306">
    <property type="entry name" value="Trp-tRNA-ligase"/>
</dbReference>
<reference evidence="10" key="1">
    <citation type="submission" date="2020-07" db="EMBL/GenBank/DDBJ databases">
        <title>Draft Genome Sequence of a Deep-Sea Yeast, Naganishia (Cryptococcus) liquefaciens strain N6.</title>
        <authorList>
            <person name="Han Y.W."/>
            <person name="Kajitani R."/>
            <person name="Morimoto H."/>
            <person name="Parhat M."/>
            <person name="Tsubouchi H."/>
            <person name="Bakenova O."/>
            <person name="Ogata M."/>
            <person name="Argunhan B."/>
            <person name="Aoki R."/>
            <person name="Kajiwara S."/>
            <person name="Itoh T."/>
            <person name="Iwasaki H."/>
        </authorList>
    </citation>
    <scope>NUCLEOTIDE SEQUENCE</scope>
    <source>
        <strain evidence="10">N6</strain>
    </source>
</reference>
<evidence type="ECO:0000256" key="6">
    <source>
        <dbReference type="ARBA" id="ARBA00022917"/>
    </source>
</evidence>
<evidence type="ECO:0000256" key="3">
    <source>
        <dbReference type="ARBA" id="ARBA00022598"/>
    </source>
</evidence>
<evidence type="ECO:0000256" key="8">
    <source>
        <dbReference type="ARBA" id="ARBA00030268"/>
    </source>
</evidence>
<dbReference type="EMBL" id="BLZA01000004">
    <property type="protein sequence ID" value="GHJ83762.1"/>
    <property type="molecule type" value="Genomic_DNA"/>
</dbReference>
<evidence type="ECO:0000256" key="1">
    <source>
        <dbReference type="ARBA" id="ARBA00005594"/>
    </source>
</evidence>
<keyword evidence="4 9" id="KW-0547">Nucleotide-binding</keyword>
<dbReference type="GO" id="GO:0005524">
    <property type="term" value="F:ATP binding"/>
    <property type="evidence" value="ECO:0007669"/>
    <property type="project" value="UniProtKB-KW"/>
</dbReference>
<evidence type="ECO:0000256" key="7">
    <source>
        <dbReference type="ARBA" id="ARBA00023146"/>
    </source>
</evidence>
<evidence type="ECO:0000256" key="2">
    <source>
        <dbReference type="ARBA" id="ARBA00013161"/>
    </source>
</evidence>
<keyword evidence="3 9" id="KW-0436">Ligase</keyword>
<dbReference type="SUPFAM" id="SSF52374">
    <property type="entry name" value="Nucleotidylyl transferase"/>
    <property type="match status" value="1"/>
</dbReference>
<dbReference type="GO" id="GO:0005737">
    <property type="term" value="C:cytoplasm"/>
    <property type="evidence" value="ECO:0007669"/>
    <property type="project" value="TreeGrafter"/>
</dbReference>
<gene>
    <name evidence="10" type="ORF">NliqN6_0164</name>
</gene>
<protein>
    <recommendedName>
        <fullName evidence="2">tryptophan--tRNA ligase</fullName>
        <ecNumber evidence="2">6.1.1.2</ecNumber>
    </recommendedName>
    <alternativeName>
        <fullName evidence="8">Tryptophanyl-tRNA synthetase</fullName>
    </alternativeName>
</protein>
<dbReference type="GO" id="GO:0006436">
    <property type="term" value="P:tryptophanyl-tRNA aminoacylation"/>
    <property type="evidence" value="ECO:0007669"/>
    <property type="project" value="InterPro"/>
</dbReference>
<dbReference type="PRINTS" id="PR01039">
    <property type="entry name" value="TRNASYNTHTRP"/>
</dbReference>
<sequence length="147" mass="16704">MTSPLPRSDFEKILDRYEQKKPFYLYTGRGPSSGSMHMGHRIPFMFTAWLQEVFDCPLVIQLTDDEKFLFKPAAKLEDNYKYGQENIKDIIACGVKLEKTFIFSDVDYVGLTLPTHSSSGAFYKNILRIAKSIPQSQSKAAFGFGEA</sequence>
<accession>A0A8H3TMD4</accession>
<dbReference type="PANTHER" id="PTHR10055">
    <property type="entry name" value="TRYPTOPHANYL-TRNA SYNTHETASE"/>
    <property type="match status" value="1"/>
</dbReference>
<organism evidence="10 11">
    <name type="scientific">Naganishia liquefaciens</name>
    <dbReference type="NCBI Taxonomy" id="104408"/>
    <lineage>
        <taxon>Eukaryota</taxon>
        <taxon>Fungi</taxon>
        <taxon>Dikarya</taxon>
        <taxon>Basidiomycota</taxon>
        <taxon>Agaricomycotina</taxon>
        <taxon>Tremellomycetes</taxon>
        <taxon>Filobasidiales</taxon>
        <taxon>Filobasidiaceae</taxon>
        <taxon>Naganishia</taxon>
    </lineage>
</organism>
<evidence type="ECO:0000256" key="5">
    <source>
        <dbReference type="ARBA" id="ARBA00022840"/>
    </source>
</evidence>
<evidence type="ECO:0000313" key="10">
    <source>
        <dbReference type="EMBL" id="GHJ83762.1"/>
    </source>
</evidence>
<name>A0A8H3TMD4_9TREE</name>
<dbReference type="InterPro" id="IPR002305">
    <property type="entry name" value="aa-tRNA-synth_Ic"/>
</dbReference>
<dbReference type="Proteomes" id="UP000620104">
    <property type="component" value="Unassembled WGS sequence"/>
</dbReference>
<dbReference type="Gene3D" id="3.40.50.620">
    <property type="entry name" value="HUPs"/>
    <property type="match status" value="1"/>
</dbReference>